<dbReference type="InterPro" id="IPR047324">
    <property type="entry name" value="LbH_gamma_CA-like"/>
</dbReference>
<dbReference type="Gene3D" id="2.160.10.10">
    <property type="entry name" value="Hexapeptide repeat proteins"/>
    <property type="match status" value="1"/>
</dbReference>
<dbReference type="Pfam" id="PF00132">
    <property type="entry name" value="Hexapep"/>
    <property type="match status" value="2"/>
</dbReference>
<dbReference type="RefSeq" id="WP_332919244.1">
    <property type="nucleotide sequence ID" value="NZ_AP025292.1"/>
</dbReference>
<gene>
    <name evidence="1" type="ORF">PEPS_14970</name>
</gene>
<accession>A0ABN6LD24</accession>
<dbReference type="InterPro" id="IPR050484">
    <property type="entry name" value="Transf_Hexapept/Carb_Anhydrase"/>
</dbReference>
<dbReference type="EMBL" id="AP025292">
    <property type="protein sequence ID" value="BDC99216.1"/>
    <property type="molecule type" value="Genomic_DNA"/>
</dbReference>
<keyword evidence="2" id="KW-1185">Reference proteome</keyword>
<organism evidence="1 2">
    <name type="scientific">Persicobacter psychrovividus</name>
    <dbReference type="NCBI Taxonomy" id="387638"/>
    <lineage>
        <taxon>Bacteria</taxon>
        <taxon>Pseudomonadati</taxon>
        <taxon>Bacteroidota</taxon>
        <taxon>Cytophagia</taxon>
        <taxon>Cytophagales</taxon>
        <taxon>Persicobacteraceae</taxon>
        <taxon>Persicobacter</taxon>
    </lineage>
</organism>
<dbReference type="PANTHER" id="PTHR13061:SF29">
    <property type="entry name" value="GAMMA CARBONIC ANHYDRASE-LIKE 1, MITOCHONDRIAL-RELATED"/>
    <property type="match status" value="1"/>
</dbReference>
<reference evidence="1 2" key="1">
    <citation type="submission" date="2021-12" db="EMBL/GenBank/DDBJ databases">
        <title>Genome sequencing of bacteria with rrn-lacking chromosome and rrn-plasmid.</title>
        <authorList>
            <person name="Anda M."/>
            <person name="Iwasaki W."/>
        </authorList>
    </citation>
    <scope>NUCLEOTIDE SEQUENCE [LARGE SCALE GENOMIC DNA]</scope>
    <source>
        <strain evidence="1 2">NBRC 101262</strain>
    </source>
</reference>
<proteinExistence type="predicted"/>
<dbReference type="InterPro" id="IPR011004">
    <property type="entry name" value="Trimer_LpxA-like_sf"/>
</dbReference>
<dbReference type="Proteomes" id="UP001354989">
    <property type="component" value="Chromosome"/>
</dbReference>
<sequence length="175" mass="18914">MALVKTIRGNVTPKFGENVFLADNATVIGEVTLGDNCTIWFNTVLRADVNYIKVGDNTNIQDLACVHGSYQTHPTNIGSNVTIGHQAMIHGCTIEDNCLIGMGATLLDGVVVKEGAMVAAGAVVLENTVVESGTIYAGVPAKKVKEIGDRKEMIGRIGESYYKKYATWYKEEDEK</sequence>
<dbReference type="SUPFAM" id="SSF51161">
    <property type="entry name" value="Trimeric LpxA-like enzymes"/>
    <property type="match status" value="1"/>
</dbReference>
<dbReference type="PANTHER" id="PTHR13061">
    <property type="entry name" value="DYNACTIN SUBUNIT P25"/>
    <property type="match status" value="1"/>
</dbReference>
<dbReference type="CDD" id="cd04645">
    <property type="entry name" value="LbH_gamma_CA_like"/>
    <property type="match status" value="1"/>
</dbReference>
<evidence type="ECO:0000313" key="1">
    <source>
        <dbReference type="EMBL" id="BDC99216.1"/>
    </source>
</evidence>
<protein>
    <submittedName>
        <fullName evidence="1">Gamma carbonic anhydrase family protein</fullName>
    </submittedName>
</protein>
<name>A0ABN6LD24_9BACT</name>
<dbReference type="InterPro" id="IPR001451">
    <property type="entry name" value="Hexapep"/>
</dbReference>
<evidence type="ECO:0000313" key="2">
    <source>
        <dbReference type="Proteomes" id="UP001354989"/>
    </source>
</evidence>